<keyword evidence="9" id="KW-0456">Lyase</keyword>
<comment type="function">
    <text evidence="10">Bifunctional enzyme that catalyzes the epimerization of the S- and R-forms of NAD(P)HX and the dehydration of the S-form of NAD(P)HX at the expense of ADP, which is converted to AMP. This allows the repair of both epimers of NAD(P)HX, a damaged form of NAD(P)H that is a result of enzymatic or heat-dependent hydration.</text>
</comment>
<evidence type="ECO:0000256" key="9">
    <source>
        <dbReference type="ARBA" id="ARBA00023239"/>
    </source>
</evidence>
<keyword evidence="6" id="KW-0067">ATP-binding</keyword>
<dbReference type="InterPro" id="IPR004443">
    <property type="entry name" value="YjeF_N_dom"/>
</dbReference>
<evidence type="ECO:0000256" key="11">
    <source>
        <dbReference type="ARBA" id="ARBA00032624"/>
    </source>
</evidence>
<dbReference type="GO" id="GO:0052856">
    <property type="term" value="F:NAD(P)HX epimerase activity"/>
    <property type="evidence" value="ECO:0007669"/>
    <property type="project" value="TreeGrafter"/>
</dbReference>
<organism evidence="16">
    <name type="scientific">marine metagenome</name>
    <dbReference type="NCBI Taxonomy" id="408172"/>
    <lineage>
        <taxon>unclassified sequences</taxon>
        <taxon>metagenomes</taxon>
        <taxon>ecological metagenomes</taxon>
    </lineage>
</organism>
<name>A0A382HAM1_9ZZZZ</name>
<keyword evidence="5" id="KW-0547">Nucleotide-binding</keyword>
<accession>A0A382HAM1</accession>
<evidence type="ECO:0000256" key="2">
    <source>
        <dbReference type="ARBA" id="ARBA00006001"/>
    </source>
</evidence>
<feature type="domain" description="YjeF C-terminal" evidence="14">
    <location>
        <begin position="216"/>
        <end position="343"/>
    </location>
</feature>
<evidence type="ECO:0000256" key="7">
    <source>
        <dbReference type="ARBA" id="ARBA00022857"/>
    </source>
</evidence>
<dbReference type="SUPFAM" id="SSF53613">
    <property type="entry name" value="Ribokinase-like"/>
    <property type="match status" value="1"/>
</dbReference>
<keyword evidence="7" id="KW-0521">NADP</keyword>
<dbReference type="PROSITE" id="PS51385">
    <property type="entry name" value="YJEF_N"/>
    <property type="match status" value="1"/>
</dbReference>
<evidence type="ECO:0000256" key="5">
    <source>
        <dbReference type="ARBA" id="ARBA00022741"/>
    </source>
</evidence>
<comment type="similarity">
    <text evidence="2">In the N-terminal section; belongs to the NnrE/AIBP family.</text>
</comment>
<protein>
    <recommendedName>
        <fullName evidence="4">ADP-dependent NAD(P)H-hydrate dehydratase</fullName>
        <ecNumber evidence="4">4.2.1.136</ecNumber>
    </recommendedName>
    <alternativeName>
        <fullName evidence="11">Nicotinamide nucleotide repair protein</fullName>
    </alternativeName>
</protein>
<dbReference type="EMBL" id="UINC01060142">
    <property type="protein sequence ID" value="SVB84340.1"/>
    <property type="molecule type" value="Genomic_DNA"/>
</dbReference>
<evidence type="ECO:0000256" key="8">
    <source>
        <dbReference type="ARBA" id="ARBA00023027"/>
    </source>
</evidence>
<dbReference type="Pfam" id="PF03853">
    <property type="entry name" value="YjeF_N"/>
    <property type="match status" value="1"/>
</dbReference>
<evidence type="ECO:0000259" key="14">
    <source>
        <dbReference type="PROSITE" id="PS51383"/>
    </source>
</evidence>
<dbReference type="NCBIfam" id="TIGR00197">
    <property type="entry name" value="yjeF_nterm"/>
    <property type="match status" value="1"/>
</dbReference>
<dbReference type="AlphaFoldDB" id="A0A382HAM1"/>
<gene>
    <name evidence="16" type="ORF">METZ01_LOCUS237194</name>
</gene>
<dbReference type="CDD" id="cd01171">
    <property type="entry name" value="YXKO-related"/>
    <property type="match status" value="1"/>
</dbReference>
<dbReference type="Pfam" id="PF01256">
    <property type="entry name" value="Carb_kinase"/>
    <property type="match status" value="1"/>
</dbReference>
<evidence type="ECO:0000256" key="13">
    <source>
        <dbReference type="ARBA" id="ARBA00049209"/>
    </source>
</evidence>
<dbReference type="PROSITE" id="PS01049">
    <property type="entry name" value="YJEF_C_1"/>
    <property type="match status" value="1"/>
</dbReference>
<evidence type="ECO:0000256" key="3">
    <source>
        <dbReference type="ARBA" id="ARBA00009524"/>
    </source>
</evidence>
<comment type="similarity">
    <text evidence="3">In the C-terminal section; belongs to the NnrD/CARKD family.</text>
</comment>
<evidence type="ECO:0000259" key="15">
    <source>
        <dbReference type="PROSITE" id="PS51385"/>
    </source>
</evidence>
<evidence type="ECO:0000256" key="10">
    <source>
        <dbReference type="ARBA" id="ARBA00025153"/>
    </source>
</evidence>
<dbReference type="SUPFAM" id="SSF64153">
    <property type="entry name" value="YjeF N-terminal domain-like"/>
    <property type="match status" value="1"/>
</dbReference>
<feature type="domain" description="YjeF N-terminal" evidence="15">
    <location>
        <begin position="9"/>
        <end position="209"/>
    </location>
</feature>
<comment type="cofactor">
    <cofactor evidence="1">
        <name>K(+)</name>
        <dbReference type="ChEBI" id="CHEBI:29103"/>
    </cofactor>
</comment>
<dbReference type="Gene3D" id="3.40.50.10260">
    <property type="entry name" value="YjeF N-terminal domain"/>
    <property type="match status" value="1"/>
</dbReference>
<dbReference type="InterPro" id="IPR036652">
    <property type="entry name" value="YjeF_N_dom_sf"/>
</dbReference>
<dbReference type="InterPro" id="IPR000631">
    <property type="entry name" value="CARKD"/>
</dbReference>
<evidence type="ECO:0000313" key="16">
    <source>
        <dbReference type="EMBL" id="SVB84340.1"/>
    </source>
</evidence>
<dbReference type="GO" id="GO:0052855">
    <property type="term" value="F:ADP-dependent NAD(P)H-hydrate dehydratase activity"/>
    <property type="evidence" value="ECO:0007669"/>
    <property type="project" value="UniProtKB-EC"/>
</dbReference>
<feature type="non-terminal residue" evidence="16">
    <location>
        <position position="343"/>
    </location>
</feature>
<dbReference type="Gene3D" id="3.40.1190.20">
    <property type="match status" value="1"/>
</dbReference>
<evidence type="ECO:0000256" key="4">
    <source>
        <dbReference type="ARBA" id="ARBA00013129"/>
    </source>
</evidence>
<comment type="catalytic activity">
    <reaction evidence="13">
        <text>(6S)-NADPHX + ADP = AMP + phosphate + NADPH + H(+)</text>
        <dbReference type="Rhea" id="RHEA:32235"/>
        <dbReference type="ChEBI" id="CHEBI:15378"/>
        <dbReference type="ChEBI" id="CHEBI:43474"/>
        <dbReference type="ChEBI" id="CHEBI:57783"/>
        <dbReference type="ChEBI" id="CHEBI:64076"/>
        <dbReference type="ChEBI" id="CHEBI:456215"/>
        <dbReference type="ChEBI" id="CHEBI:456216"/>
        <dbReference type="EC" id="4.2.1.136"/>
    </reaction>
</comment>
<dbReference type="PANTHER" id="PTHR12592:SF0">
    <property type="entry name" value="ATP-DEPENDENT (S)-NAD(P)H-HYDRATE DEHYDRATASE"/>
    <property type="match status" value="1"/>
</dbReference>
<evidence type="ECO:0000256" key="6">
    <source>
        <dbReference type="ARBA" id="ARBA00022840"/>
    </source>
</evidence>
<dbReference type="GO" id="GO:0005524">
    <property type="term" value="F:ATP binding"/>
    <property type="evidence" value="ECO:0007669"/>
    <property type="project" value="UniProtKB-KW"/>
</dbReference>
<dbReference type="InterPro" id="IPR029056">
    <property type="entry name" value="Ribokinase-like"/>
</dbReference>
<sequence length="343" mass="35951">MVLFTAADVRAIDQALIQDYGISGINLMKRAARACVHSIDQYFADVSHFLVYCGSGNNAGDGYLIAAMLADRGHHVDVVVVGEKKKLKADARQALALCEQSSARFCAVEVISEECLIVDALLGIGVVGPVRAEYRKVIQDINESAAAVLSVDLPSGLCADTGVSFGACVKATVSVTFIGQKRGLYCNDGPDMAGRICFSDLGAPASVYLQVNPNPVEILAEQYLPTRSRRGYKNQYGHILLVGGNQGMAGAIILAAEAALRSGAGLVSVATRAANIGPLLSRCPEVMAHAVASGDDLITLLEKSTSIVVGPGLGRDEWALELFSAILGSGKPMVVDADALNML</sequence>
<dbReference type="EC" id="4.2.1.136" evidence="4"/>
<evidence type="ECO:0000256" key="12">
    <source>
        <dbReference type="ARBA" id="ARBA00048238"/>
    </source>
</evidence>
<evidence type="ECO:0000256" key="1">
    <source>
        <dbReference type="ARBA" id="ARBA00001958"/>
    </source>
</evidence>
<proteinExistence type="inferred from homology"/>
<dbReference type="HAMAP" id="MF_01966">
    <property type="entry name" value="NADHX_epimerase"/>
    <property type="match status" value="1"/>
</dbReference>
<keyword evidence="8" id="KW-0520">NAD</keyword>
<dbReference type="PANTHER" id="PTHR12592">
    <property type="entry name" value="ATP-DEPENDENT (S)-NAD(P)H-HYDRATE DEHYDRATASE FAMILY MEMBER"/>
    <property type="match status" value="1"/>
</dbReference>
<comment type="catalytic activity">
    <reaction evidence="12">
        <text>(6S)-NADHX + ADP = AMP + phosphate + NADH + H(+)</text>
        <dbReference type="Rhea" id="RHEA:32223"/>
        <dbReference type="ChEBI" id="CHEBI:15378"/>
        <dbReference type="ChEBI" id="CHEBI:43474"/>
        <dbReference type="ChEBI" id="CHEBI:57945"/>
        <dbReference type="ChEBI" id="CHEBI:64074"/>
        <dbReference type="ChEBI" id="CHEBI:456215"/>
        <dbReference type="ChEBI" id="CHEBI:456216"/>
        <dbReference type="EC" id="4.2.1.136"/>
    </reaction>
</comment>
<reference evidence="16" key="1">
    <citation type="submission" date="2018-05" db="EMBL/GenBank/DDBJ databases">
        <authorList>
            <person name="Lanie J.A."/>
            <person name="Ng W.-L."/>
            <person name="Kazmierczak K.M."/>
            <person name="Andrzejewski T.M."/>
            <person name="Davidsen T.M."/>
            <person name="Wayne K.J."/>
            <person name="Tettelin H."/>
            <person name="Glass J.I."/>
            <person name="Rusch D."/>
            <person name="Podicherti R."/>
            <person name="Tsui H.-C.T."/>
            <person name="Winkler M.E."/>
        </authorList>
    </citation>
    <scope>NUCLEOTIDE SEQUENCE</scope>
</reference>
<dbReference type="GO" id="GO:0110051">
    <property type="term" value="P:metabolite repair"/>
    <property type="evidence" value="ECO:0007669"/>
    <property type="project" value="TreeGrafter"/>
</dbReference>
<dbReference type="InterPro" id="IPR017953">
    <property type="entry name" value="Carbohydrate_kinase_pred_CS"/>
</dbReference>
<dbReference type="PROSITE" id="PS51383">
    <property type="entry name" value="YJEF_C_3"/>
    <property type="match status" value="1"/>
</dbReference>